<dbReference type="InterPro" id="IPR005537">
    <property type="entry name" value="RAMP_III_fam"/>
</dbReference>
<dbReference type="AlphaFoldDB" id="A0A5D8QBV4"/>
<proteinExistence type="predicted"/>
<evidence type="ECO:0000313" key="3">
    <source>
        <dbReference type="EMBL" id="TZE81619.1"/>
    </source>
</evidence>
<evidence type="ECO:0000313" key="4">
    <source>
        <dbReference type="Proteomes" id="UP000322976"/>
    </source>
</evidence>
<reference evidence="3 4" key="1">
    <citation type="submission" date="2019-08" db="EMBL/GenBank/DDBJ databases">
        <title>Calorimonas adulescens gen. nov., sp. nov., an anaerobic thermophilic bacterium from Sakhalin hot spring.</title>
        <authorList>
            <person name="Khomyakova M.A."/>
            <person name="Merkel A.Y."/>
            <person name="Novikov A."/>
            <person name="Bonch-Osmolovskaya E.A."/>
            <person name="Slobodkin A.I."/>
        </authorList>
    </citation>
    <scope>NUCLEOTIDE SEQUENCE [LARGE SCALE GENOMIC DNA]</scope>
    <source>
        <strain evidence="3 4">A05MB</strain>
    </source>
</reference>
<accession>A0A5D8QBV4</accession>
<feature type="domain" description="CRISPR type III-associated protein" evidence="2">
    <location>
        <begin position="14"/>
        <end position="342"/>
    </location>
</feature>
<evidence type="ECO:0000259" key="2">
    <source>
        <dbReference type="Pfam" id="PF03787"/>
    </source>
</evidence>
<keyword evidence="4" id="KW-1185">Reference proteome</keyword>
<organism evidence="3 4">
    <name type="scientific">Calorimonas adulescens</name>
    <dbReference type="NCBI Taxonomy" id="2606906"/>
    <lineage>
        <taxon>Bacteria</taxon>
        <taxon>Bacillati</taxon>
        <taxon>Bacillota</taxon>
        <taxon>Clostridia</taxon>
        <taxon>Thermoanaerobacterales</taxon>
        <taxon>Thermoanaerobacteraceae</taxon>
        <taxon>Calorimonas</taxon>
    </lineage>
</organism>
<dbReference type="GO" id="GO:0051607">
    <property type="term" value="P:defense response to virus"/>
    <property type="evidence" value="ECO:0007669"/>
    <property type="project" value="UniProtKB-KW"/>
</dbReference>
<protein>
    <recommendedName>
        <fullName evidence="2">CRISPR type III-associated protein domain-containing protein</fullName>
    </recommendedName>
</protein>
<dbReference type="Proteomes" id="UP000322976">
    <property type="component" value="Unassembled WGS sequence"/>
</dbReference>
<gene>
    <name evidence="3" type="ORF">FWJ32_08885</name>
</gene>
<comment type="caution">
    <text evidence="3">The sequence shown here is derived from an EMBL/GenBank/DDBJ whole genome shotgun (WGS) entry which is preliminary data.</text>
</comment>
<dbReference type="Pfam" id="PF03787">
    <property type="entry name" value="RAMPs"/>
    <property type="match status" value="1"/>
</dbReference>
<evidence type="ECO:0000256" key="1">
    <source>
        <dbReference type="ARBA" id="ARBA00023118"/>
    </source>
</evidence>
<dbReference type="EMBL" id="VTPS01000012">
    <property type="protein sequence ID" value="TZE81619.1"/>
    <property type="molecule type" value="Genomic_DNA"/>
</dbReference>
<dbReference type="PANTHER" id="PTHR36700:SF1">
    <property type="entry name" value="CRISPR SYSTEM CMR SUBUNIT CMR4"/>
    <property type="match status" value="1"/>
</dbReference>
<name>A0A5D8QBV4_9THEO</name>
<keyword evidence="1" id="KW-0051">Antiviral defense</keyword>
<sequence length="346" mass="39374">MMSDLKVYSMASDPIYIGTGGYTIGRVDNTIVRDPITRIPKIPGSSFAGTMRFYSALKLQSAFKEEYRMNPSKRKVIDNLEKLFNNNLEEWMKYEGNKWSMMKCAGQDDKPNEYYENDEEIEKMDSKKSGHCGHCIVCKTFGYSKDSKSQQGIAFFSDLNIIFFPVYTREGIMWITSKQLLEFAEISIEGVEFPQGEKVIVVQRSEKNKEGNINLGWLNLPYEIKHYPIADELPDDIKKYIQNKIVLVPDDLISHIINSNLEVRTSVSIDPLTGASKVGALFTSEAIPRGTVFYGDIRLIERPVSNDMPSLSQVEAMLKDASRYYESFGIGGMVTRGFGRMKVFIR</sequence>
<dbReference type="PANTHER" id="PTHR36700">
    <property type="entry name" value="CRISPR SYSTEM CMR SUBUNIT CMR4"/>
    <property type="match status" value="1"/>
</dbReference>
<dbReference type="InterPro" id="IPR013410">
    <property type="entry name" value="CRISPR-assoc_RAMP_Cmr4"/>
</dbReference>